<evidence type="ECO:0000313" key="4">
    <source>
        <dbReference type="EMBL" id="SZD73919.1"/>
    </source>
</evidence>
<dbReference type="EC" id="3.5.3.6" evidence="2"/>
<dbReference type="OrthoDB" id="9807502at2"/>
<dbReference type="Pfam" id="PF19420">
    <property type="entry name" value="DDAH_eukar"/>
    <property type="match status" value="1"/>
</dbReference>
<keyword evidence="5" id="KW-1185">Reference proteome</keyword>
<name>A0A383U3F8_9FLAO</name>
<evidence type="ECO:0000256" key="2">
    <source>
        <dbReference type="ARBA" id="ARBA00012171"/>
    </source>
</evidence>
<reference evidence="4 5" key="1">
    <citation type="submission" date="2018-09" db="EMBL/GenBank/DDBJ databases">
        <authorList>
            <consortium name="Pathogen Informatics"/>
        </authorList>
    </citation>
    <scope>NUCLEOTIDE SEQUENCE [LARGE SCALE GENOMIC DNA]</scope>
    <source>
        <strain evidence="4 5">OH-22767</strain>
    </source>
</reference>
<sequence length="304" mass="35607">MILNIKNETSRLKAVVLGNPYSMGQKPELKETFDAKSFYSVLNDDYPTQQAVIEEMKVFENVLKKHGVQVFRPYEIENYNQIYARDIAFVIDEKLIIANLIEDRKKELEAFEQIFNSVSENKIIRVAEDEHIEGGDVILWNEFMFVGTYKKPDYPHYKTARTNAKAIQMLKTKFPDKWVIDMELHKNDSDPYAGVLHLDCCFQPVGKDKAIIYKDAFINPRNYETLIDLFGRKNIFEITKDEFFYMTPNIFSIAPDVVVSEENFTRLNRHMRDEWGIQVEEIPYQNISKMGGLLRCSTMPLIRE</sequence>
<dbReference type="Proteomes" id="UP000262142">
    <property type="component" value="Unassembled WGS sequence"/>
</dbReference>
<dbReference type="PANTHER" id="PTHR47271">
    <property type="entry name" value="ARGININE DEIMINASE"/>
    <property type="match status" value="1"/>
</dbReference>
<dbReference type="SUPFAM" id="SSF55909">
    <property type="entry name" value="Pentein"/>
    <property type="match status" value="1"/>
</dbReference>
<gene>
    <name evidence="4" type="ORF">SAMEA104719789_01372</name>
</gene>
<dbReference type="Gene3D" id="3.75.10.10">
    <property type="entry name" value="L-arginine/glycine Amidinotransferase, Chain A"/>
    <property type="match status" value="1"/>
</dbReference>
<evidence type="ECO:0000256" key="1">
    <source>
        <dbReference type="ARBA" id="ARBA00005213"/>
    </source>
</evidence>
<evidence type="ECO:0000256" key="3">
    <source>
        <dbReference type="ARBA" id="ARBA00049429"/>
    </source>
</evidence>
<dbReference type="RefSeq" id="WP_119059599.1">
    <property type="nucleotide sequence ID" value="NZ_OX579588.1"/>
</dbReference>
<organism evidence="4 5">
    <name type="scientific">Candidatus Ornithobacterium hominis</name>
    <dbReference type="NCBI Taxonomy" id="2497989"/>
    <lineage>
        <taxon>Bacteria</taxon>
        <taxon>Pseudomonadati</taxon>
        <taxon>Bacteroidota</taxon>
        <taxon>Flavobacteriia</taxon>
        <taxon>Flavobacteriales</taxon>
        <taxon>Weeksellaceae</taxon>
        <taxon>Ornithobacterium</taxon>
    </lineage>
</organism>
<evidence type="ECO:0000313" key="5">
    <source>
        <dbReference type="Proteomes" id="UP000262142"/>
    </source>
</evidence>
<accession>A0A383U3F8</accession>
<dbReference type="AlphaFoldDB" id="A0A383U3F8"/>
<dbReference type="EMBL" id="UNSC01000007">
    <property type="protein sequence ID" value="SZD73919.1"/>
    <property type="molecule type" value="Genomic_DNA"/>
</dbReference>
<comment type="pathway">
    <text evidence="1">Amino-acid degradation; L-arginine degradation via ADI pathway; carbamoyl phosphate from L-arginine: step 1/2.</text>
</comment>
<comment type="catalytic activity">
    <reaction evidence="3">
        <text>L-arginine + H2O = L-citrulline + NH4(+)</text>
        <dbReference type="Rhea" id="RHEA:19597"/>
        <dbReference type="ChEBI" id="CHEBI:15377"/>
        <dbReference type="ChEBI" id="CHEBI:28938"/>
        <dbReference type="ChEBI" id="CHEBI:32682"/>
        <dbReference type="ChEBI" id="CHEBI:57743"/>
        <dbReference type="EC" id="3.5.3.6"/>
    </reaction>
</comment>
<dbReference type="GO" id="GO:0019546">
    <property type="term" value="P:L-arginine deiminase pathway"/>
    <property type="evidence" value="ECO:0007669"/>
    <property type="project" value="TreeGrafter"/>
</dbReference>
<proteinExistence type="predicted"/>
<dbReference type="GO" id="GO:0016990">
    <property type="term" value="F:arginine deiminase activity"/>
    <property type="evidence" value="ECO:0007669"/>
    <property type="project" value="UniProtKB-EC"/>
</dbReference>
<protein>
    <recommendedName>
        <fullName evidence="2">arginine deiminase</fullName>
        <ecNumber evidence="2">3.5.3.6</ecNumber>
    </recommendedName>
</protein>
<dbReference type="PANTHER" id="PTHR47271:SF2">
    <property type="entry name" value="ARGININE DEIMINASE"/>
    <property type="match status" value="1"/>
</dbReference>